<gene>
    <name evidence="2" type="primary">LOC108680970</name>
</gene>
<evidence type="ECO:0000313" key="1">
    <source>
        <dbReference type="Proteomes" id="UP000694843"/>
    </source>
</evidence>
<accession>A0A8B7PGX0</accession>
<keyword evidence="1" id="KW-1185">Reference proteome</keyword>
<dbReference type="Gene3D" id="1.25.40.20">
    <property type="entry name" value="Ankyrin repeat-containing domain"/>
    <property type="match status" value="1"/>
</dbReference>
<reference evidence="2" key="1">
    <citation type="submission" date="2025-08" db="UniProtKB">
        <authorList>
            <consortium name="RefSeq"/>
        </authorList>
    </citation>
    <scope>IDENTIFICATION</scope>
    <source>
        <tissue evidence="2">Whole organism</tissue>
    </source>
</reference>
<dbReference type="InterPro" id="IPR036770">
    <property type="entry name" value="Ankyrin_rpt-contain_sf"/>
</dbReference>
<evidence type="ECO:0000313" key="2">
    <source>
        <dbReference type="RefSeq" id="XP_018025389.1"/>
    </source>
</evidence>
<dbReference type="SUPFAM" id="SSF48403">
    <property type="entry name" value="Ankyrin repeat"/>
    <property type="match status" value="1"/>
</dbReference>
<dbReference type="Proteomes" id="UP000694843">
    <property type="component" value="Unplaced"/>
</dbReference>
<proteinExistence type="predicted"/>
<protein>
    <submittedName>
        <fullName evidence="2">Uncharacterized protein LOC108680970</fullName>
    </submittedName>
</protein>
<dbReference type="RefSeq" id="XP_018025389.1">
    <property type="nucleotide sequence ID" value="XM_018169900.1"/>
</dbReference>
<dbReference type="AlphaFoldDB" id="A0A8B7PGX0"/>
<dbReference type="OrthoDB" id="10521067at2759"/>
<dbReference type="KEGG" id="hazt:108680970"/>
<sequence length="117" mass="13009">MNGFVSIAVHLPGAADDLTKLRHDGMMKVLSRDHVGLKKLVTERGLDCDYALHGRHVLSLAVERSSRAVVQELVRGGASVTRTKQRSSRDDPLLVAVRLNRADILEELLRELRTGHH</sequence>
<organism evidence="1 2">
    <name type="scientific">Hyalella azteca</name>
    <name type="common">Amphipod</name>
    <dbReference type="NCBI Taxonomy" id="294128"/>
    <lineage>
        <taxon>Eukaryota</taxon>
        <taxon>Metazoa</taxon>
        <taxon>Ecdysozoa</taxon>
        <taxon>Arthropoda</taxon>
        <taxon>Crustacea</taxon>
        <taxon>Multicrustacea</taxon>
        <taxon>Malacostraca</taxon>
        <taxon>Eumalacostraca</taxon>
        <taxon>Peracarida</taxon>
        <taxon>Amphipoda</taxon>
        <taxon>Senticaudata</taxon>
        <taxon>Talitrida</taxon>
        <taxon>Talitroidea</taxon>
        <taxon>Hyalellidae</taxon>
        <taxon>Hyalella</taxon>
    </lineage>
</organism>
<name>A0A8B7PGX0_HYAAZ</name>
<dbReference type="GeneID" id="108680970"/>